<evidence type="ECO:0000259" key="1">
    <source>
        <dbReference type="Pfam" id="PF00144"/>
    </source>
</evidence>
<proteinExistence type="predicted"/>
<reference evidence="3" key="1">
    <citation type="journal article" date="2014" name="Int. J. Syst. Evol. Microbiol.">
        <title>Complete genome sequence of Corynebacterium casei LMG S-19264T (=DSM 44701T), isolated from a smear-ripened cheese.</title>
        <authorList>
            <consortium name="US DOE Joint Genome Institute (JGI-PGF)"/>
            <person name="Walter F."/>
            <person name="Albersmeier A."/>
            <person name="Kalinowski J."/>
            <person name="Ruckert C."/>
        </authorList>
    </citation>
    <scope>NUCLEOTIDE SEQUENCE</scope>
    <source>
        <strain evidence="3">JCM 3035</strain>
    </source>
</reference>
<evidence type="ECO:0000313" key="3">
    <source>
        <dbReference type="EMBL" id="GGK64939.1"/>
    </source>
</evidence>
<dbReference type="Gene3D" id="3.40.710.10">
    <property type="entry name" value="DD-peptidase/beta-lactamase superfamily"/>
    <property type="match status" value="1"/>
</dbReference>
<evidence type="ECO:0000313" key="4">
    <source>
        <dbReference type="Proteomes" id="UP000637788"/>
    </source>
</evidence>
<comment type="caution">
    <text evidence="3">The sequence shown here is derived from an EMBL/GenBank/DDBJ whole genome shotgun (WGS) entry which is preliminary data.</text>
</comment>
<dbReference type="AlphaFoldDB" id="A0A917QRM4"/>
<sequence length="481" mass="51668">MDAVTLIEFDAERSARWTGLMTTSQEELLPSTRRALLHRIATAQAEGRAPSMAAVVVRGGEAVWHGARTSVDGHGPDENVQYRIGSITKTFTAVLVLRLRDEGVLDLGDPLEKHLPDTGAGEATIAELLAHTGGLAAESPAPWWERTPGSLRPELADVLGKQPHRHPVGRRHHYSNPGYTLLGALVEELRGAPWEEALRHEVLEPLGLHRTSSRPQEPHAGGWAVHPWADVMLPEPAEDLGRMAPAGQLWSTTGDLARFAAFLTKGDDRVLSARSVLEMRTPAAPPEAEEVVAGTAYGLGMQIQHRDGRILVGHSGSLPGFLAGLVISVEDDLASVVLANCTSGPLVTTVAADLVRIVAEAEPRVPEPWRPLPEVDASVLELAGPWYWGTQASALRLTVDGGVSIGPLSGNGRRSRFQANGDGTWTGLDGYYAGELLRAVRRPDESVSHLDLGSFVFTRRPYDEGASVPGGVDPEGWRGVR</sequence>
<dbReference type="InterPro" id="IPR012338">
    <property type="entry name" value="Beta-lactam/transpept-like"/>
</dbReference>
<keyword evidence="3" id="KW-0378">Hydrolase</keyword>
<accession>A0A917QRM4</accession>
<evidence type="ECO:0000259" key="2">
    <source>
        <dbReference type="Pfam" id="PF24491"/>
    </source>
</evidence>
<dbReference type="Proteomes" id="UP000637788">
    <property type="component" value="Unassembled WGS sequence"/>
</dbReference>
<dbReference type="EMBL" id="BMPQ01000005">
    <property type="protein sequence ID" value="GGK64939.1"/>
    <property type="molecule type" value="Genomic_DNA"/>
</dbReference>
<protein>
    <submittedName>
        <fullName evidence="3">Serine hydrolase</fullName>
    </submittedName>
</protein>
<dbReference type="SUPFAM" id="SSF56601">
    <property type="entry name" value="beta-lactamase/transpeptidase-like"/>
    <property type="match status" value="1"/>
</dbReference>
<dbReference type="PANTHER" id="PTHR46825">
    <property type="entry name" value="D-ALANYL-D-ALANINE-CARBOXYPEPTIDASE/ENDOPEPTIDASE AMPH"/>
    <property type="match status" value="1"/>
</dbReference>
<organism evidence="3 4">
    <name type="scientific">Streptomyces flaveus</name>
    <dbReference type="NCBI Taxonomy" id="66370"/>
    <lineage>
        <taxon>Bacteria</taxon>
        <taxon>Bacillati</taxon>
        <taxon>Actinomycetota</taxon>
        <taxon>Actinomycetes</taxon>
        <taxon>Kitasatosporales</taxon>
        <taxon>Streptomycetaceae</taxon>
        <taxon>Streptomyces</taxon>
        <taxon>Streptomyces aurantiacus group</taxon>
    </lineage>
</organism>
<gene>
    <name evidence="3" type="ORF">GCM10010094_27340</name>
</gene>
<dbReference type="InterPro" id="IPR056008">
    <property type="entry name" value="DUF7586"/>
</dbReference>
<dbReference type="Pfam" id="PF24491">
    <property type="entry name" value="DUF7586"/>
    <property type="match status" value="1"/>
</dbReference>
<keyword evidence="4" id="KW-1185">Reference proteome</keyword>
<dbReference type="InterPro" id="IPR001466">
    <property type="entry name" value="Beta-lactam-related"/>
</dbReference>
<name>A0A917QRM4_9ACTN</name>
<dbReference type="GO" id="GO:0016787">
    <property type="term" value="F:hydrolase activity"/>
    <property type="evidence" value="ECO:0007669"/>
    <property type="project" value="UniProtKB-KW"/>
</dbReference>
<reference evidence="3" key="2">
    <citation type="submission" date="2020-09" db="EMBL/GenBank/DDBJ databases">
        <authorList>
            <person name="Sun Q."/>
            <person name="Ohkuma M."/>
        </authorList>
    </citation>
    <scope>NUCLEOTIDE SEQUENCE</scope>
    <source>
        <strain evidence="3">JCM 3035</strain>
    </source>
</reference>
<feature type="domain" description="Beta-lactamase-related" evidence="1">
    <location>
        <begin position="40"/>
        <end position="358"/>
    </location>
</feature>
<dbReference type="InterPro" id="IPR050491">
    <property type="entry name" value="AmpC-like"/>
</dbReference>
<dbReference type="Pfam" id="PF00144">
    <property type="entry name" value="Beta-lactamase"/>
    <property type="match status" value="1"/>
</dbReference>
<feature type="domain" description="DUF7586" evidence="2">
    <location>
        <begin position="375"/>
        <end position="459"/>
    </location>
</feature>
<dbReference type="PANTHER" id="PTHR46825:SF7">
    <property type="entry name" value="D-ALANYL-D-ALANINE CARBOXYPEPTIDASE"/>
    <property type="match status" value="1"/>
</dbReference>